<dbReference type="Proteomes" id="UP001143543">
    <property type="component" value="Unassembled WGS sequence"/>
</dbReference>
<dbReference type="EMBL" id="BRVO01000002">
    <property type="protein sequence ID" value="GLB49846.1"/>
    <property type="molecule type" value="Genomic_DNA"/>
</dbReference>
<evidence type="ECO:0000313" key="2">
    <source>
        <dbReference type="Proteomes" id="UP001143543"/>
    </source>
</evidence>
<keyword evidence="2" id="KW-1185">Reference proteome</keyword>
<dbReference type="Pfam" id="PF06037">
    <property type="entry name" value="DUF922"/>
    <property type="match status" value="1"/>
</dbReference>
<dbReference type="InterPro" id="IPR010321">
    <property type="entry name" value="DUF922"/>
</dbReference>
<evidence type="ECO:0008006" key="3">
    <source>
        <dbReference type="Google" id="ProtNLM"/>
    </source>
</evidence>
<sequence length="214" mass="25613">MFTTKMEIGFQKEKVKWKIGIGLGKKNRILIIFLQLFSSIVFSQEIENDTILLWQLDRPLEWIDFQGKEKIEPNVTHKSDAVTSVKFLFISMSNSEGIIYPYPVCYFLKNISWTISNSTSLLNHEQTHFNISELYARKIRKEFLELLKKENIIQEDYEKISNKYIKEVYERHILYDEETVHGRIQEAQNEWDKKIRKELEELKEFEFGPHKLSE</sequence>
<protein>
    <recommendedName>
        <fullName evidence="3">DUF922 domain-containing protein</fullName>
    </recommendedName>
</protein>
<proteinExistence type="predicted"/>
<accession>A0ABQ5MKB6</accession>
<reference evidence="1" key="1">
    <citation type="submission" date="2022-07" db="EMBL/GenBank/DDBJ databases">
        <title>Taxonomy of Novel Oxalotrophic and Methylotrophic Bacteria.</title>
        <authorList>
            <person name="Sahin N."/>
            <person name="Tani A."/>
        </authorList>
    </citation>
    <scope>NUCLEOTIDE SEQUENCE</scope>
    <source>
        <strain evidence="1">Y10</strain>
    </source>
</reference>
<name>A0ABQ5MKB6_9FLAO</name>
<organism evidence="1 2">
    <name type="scientific">Neptunitalea lumnitzerae</name>
    <dbReference type="NCBI Taxonomy" id="2965509"/>
    <lineage>
        <taxon>Bacteria</taxon>
        <taxon>Pseudomonadati</taxon>
        <taxon>Bacteroidota</taxon>
        <taxon>Flavobacteriia</taxon>
        <taxon>Flavobacteriales</taxon>
        <taxon>Flavobacteriaceae</taxon>
        <taxon>Neptunitalea</taxon>
    </lineage>
</organism>
<evidence type="ECO:0000313" key="1">
    <source>
        <dbReference type="EMBL" id="GLB49846.1"/>
    </source>
</evidence>
<comment type="caution">
    <text evidence="1">The sequence shown here is derived from an EMBL/GenBank/DDBJ whole genome shotgun (WGS) entry which is preliminary data.</text>
</comment>
<gene>
    <name evidence="1" type="ORF">Y10_22140</name>
</gene>